<dbReference type="AlphaFoldDB" id="J9GFJ3"/>
<feature type="transmembrane region" description="Helical" evidence="1">
    <location>
        <begin position="27"/>
        <end position="52"/>
    </location>
</feature>
<comment type="caution">
    <text evidence="2">The sequence shown here is derived from an EMBL/GenBank/DDBJ whole genome shotgun (WGS) entry which is preliminary data.</text>
</comment>
<name>J9GFJ3_9ZZZZ</name>
<gene>
    <name evidence="2" type="ORF">EVA_05763</name>
</gene>
<reference evidence="2" key="1">
    <citation type="journal article" date="2012" name="PLoS ONE">
        <title>Gene sets for utilization of primary and secondary nutrition supplies in the distal gut of endangered iberian lynx.</title>
        <authorList>
            <person name="Alcaide M."/>
            <person name="Messina E."/>
            <person name="Richter M."/>
            <person name="Bargiela R."/>
            <person name="Peplies J."/>
            <person name="Huws S.A."/>
            <person name="Newbold C.J."/>
            <person name="Golyshin P.N."/>
            <person name="Simon M.A."/>
            <person name="Lopez G."/>
            <person name="Yakimov M.M."/>
            <person name="Ferrer M."/>
        </authorList>
    </citation>
    <scope>NUCLEOTIDE SEQUENCE</scope>
</reference>
<evidence type="ECO:0000256" key="1">
    <source>
        <dbReference type="SAM" id="Phobius"/>
    </source>
</evidence>
<keyword evidence="1" id="KW-1133">Transmembrane helix</keyword>
<evidence type="ECO:0000313" key="2">
    <source>
        <dbReference type="EMBL" id="EJX06137.1"/>
    </source>
</evidence>
<keyword evidence="1" id="KW-0812">Transmembrane</keyword>
<feature type="non-terminal residue" evidence="2">
    <location>
        <position position="64"/>
    </location>
</feature>
<sequence>MVTFIVATFIIGYLCIAMESVIKVNKAAPALIMCAICWTLFMADAGSFIPYLHGEEFQAFLAES</sequence>
<keyword evidence="1" id="KW-0472">Membrane</keyword>
<protein>
    <submittedName>
        <fullName evidence="2">Membrane protein</fullName>
    </submittedName>
</protein>
<dbReference type="EMBL" id="AMCI01001250">
    <property type="protein sequence ID" value="EJX06137.1"/>
    <property type="molecule type" value="Genomic_DNA"/>
</dbReference>
<accession>J9GFJ3</accession>
<proteinExistence type="predicted"/>
<organism evidence="2">
    <name type="scientific">gut metagenome</name>
    <dbReference type="NCBI Taxonomy" id="749906"/>
    <lineage>
        <taxon>unclassified sequences</taxon>
        <taxon>metagenomes</taxon>
        <taxon>organismal metagenomes</taxon>
    </lineage>
</organism>